<gene>
    <name evidence="2" type="ORF">MYAER_3693</name>
</gene>
<dbReference type="Proteomes" id="UP000034103">
    <property type="component" value="Chromosome"/>
</dbReference>
<dbReference type="EMBL" id="CP011304">
    <property type="protein sequence ID" value="AKE66027.1"/>
    <property type="molecule type" value="Genomic_DNA"/>
</dbReference>
<feature type="compositionally biased region" description="Polar residues" evidence="1">
    <location>
        <begin position="180"/>
        <end position="190"/>
    </location>
</feature>
<proteinExistence type="predicted"/>
<reference evidence="2 3" key="1">
    <citation type="journal article" date="2015" name="Genome Announc.">
        <title>Complete Genome Sequence of Microcystis aeruginosa NIES-2549, a Bloom-Forming Cyanobacterium from Lake Kasumigaura, Japan.</title>
        <authorList>
            <person name="Yamaguchi H."/>
            <person name="Suzuki S."/>
            <person name="Tanabe Y."/>
            <person name="Osana Y."/>
            <person name="Shimura Y."/>
            <person name="Ishida K."/>
            <person name="Kawachi M."/>
        </authorList>
    </citation>
    <scope>NUCLEOTIDE SEQUENCE [LARGE SCALE GENOMIC DNA]</scope>
    <source>
        <strain evidence="2 3">NIES-2549</strain>
    </source>
</reference>
<organism evidence="2 3">
    <name type="scientific">Microcystis aeruginosa NIES-2549</name>
    <dbReference type="NCBI Taxonomy" id="1641812"/>
    <lineage>
        <taxon>Bacteria</taxon>
        <taxon>Bacillati</taxon>
        <taxon>Cyanobacteriota</taxon>
        <taxon>Cyanophyceae</taxon>
        <taxon>Oscillatoriophycideae</taxon>
        <taxon>Chroococcales</taxon>
        <taxon>Microcystaceae</taxon>
        <taxon>Microcystis</taxon>
    </lineage>
</organism>
<protein>
    <submittedName>
        <fullName evidence="2">Uncharacterized protein</fullName>
    </submittedName>
</protein>
<feature type="region of interest" description="Disordered" evidence="1">
    <location>
        <begin position="178"/>
        <end position="216"/>
    </location>
</feature>
<dbReference type="HOGENOM" id="CLU_1276423_0_0_3"/>
<dbReference type="AlphaFoldDB" id="A0A0F6U7F9"/>
<dbReference type="PATRIC" id="fig|1641812.3.peg.3820"/>
<sequence>MEFILQKQGENHGSTISNNSLEIVSGNYRLLARLDSPFAHIEVRIDYESPESSERYTHYYRSDAGGWLEIFSYRDLGIGSWKIRCYGDILAELAGQGWQETLTLIVTPVKINYLAQLEQLIKTEIEPLLALESSREMVKLEFADLTNNSAFVFDLCLPEETMTAREGVTLELPEPANMKKSLQSLSNRNSAPLPPKISGSNSRRKSPQLPPIPKNK</sequence>
<dbReference type="RefSeq" id="WP_046663077.1">
    <property type="nucleotide sequence ID" value="NZ_CP011304.1"/>
</dbReference>
<accession>A0A0F6U7F9</accession>
<evidence type="ECO:0000256" key="1">
    <source>
        <dbReference type="SAM" id="MobiDB-lite"/>
    </source>
</evidence>
<name>A0A0F6U7F9_MICAE</name>
<evidence type="ECO:0000313" key="3">
    <source>
        <dbReference type="Proteomes" id="UP000034103"/>
    </source>
</evidence>
<evidence type="ECO:0000313" key="2">
    <source>
        <dbReference type="EMBL" id="AKE66027.1"/>
    </source>
</evidence>